<name>A0ABS0B5C8_9GAMM</name>
<dbReference type="Proteomes" id="UP001429984">
    <property type="component" value="Unassembled WGS sequence"/>
</dbReference>
<keyword evidence="2" id="KW-1185">Reference proteome</keyword>
<reference evidence="1 2" key="1">
    <citation type="submission" date="2020-11" db="EMBL/GenBank/DDBJ databases">
        <title>Draft Genome Sequence and Secondary Metabolite Biosynthetic Potential of the Lysobacter niastensis Type strain DSM 18481.</title>
        <authorList>
            <person name="Turrini P."/>
            <person name="Artuso I."/>
            <person name="Tescari M."/>
            <person name="Lugli G.A."/>
            <person name="Frangipani E."/>
            <person name="Ventura M."/>
            <person name="Visca P."/>
        </authorList>
    </citation>
    <scope>NUCLEOTIDE SEQUENCE [LARGE SCALE GENOMIC DNA]</scope>
    <source>
        <strain evidence="1 2">DSM 18481</strain>
    </source>
</reference>
<gene>
    <name evidence="1" type="ORF">IU514_07330</name>
</gene>
<accession>A0ABS0B5C8</accession>
<dbReference type="EMBL" id="JADLZT010000003">
    <property type="protein sequence ID" value="MBF6023837.1"/>
    <property type="molecule type" value="Genomic_DNA"/>
</dbReference>
<sequence length="100" mass="11317">MHYTPDQLHTELARFNASLRQVSRRAGRGLDYDFERRLEAHRRTLSDMLGPDGTPVVMDAIAAARSALNATEPFHDLQAMARAQDTLGRLVRRWAMRLAG</sequence>
<evidence type="ECO:0000313" key="2">
    <source>
        <dbReference type="Proteomes" id="UP001429984"/>
    </source>
</evidence>
<evidence type="ECO:0008006" key="3">
    <source>
        <dbReference type="Google" id="ProtNLM"/>
    </source>
</evidence>
<protein>
    <recommendedName>
        <fullName evidence="3">CHAD domain-containing protein</fullName>
    </recommendedName>
</protein>
<proteinExistence type="predicted"/>
<dbReference type="RefSeq" id="WP_194930419.1">
    <property type="nucleotide sequence ID" value="NZ_JADLZT010000003.1"/>
</dbReference>
<organism evidence="1 2">
    <name type="scientific">Lysobacter niastensis</name>
    <dbReference type="NCBI Taxonomy" id="380629"/>
    <lineage>
        <taxon>Bacteria</taxon>
        <taxon>Pseudomonadati</taxon>
        <taxon>Pseudomonadota</taxon>
        <taxon>Gammaproteobacteria</taxon>
        <taxon>Lysobacterales</taxon>
        <taxon>Lysobacteraceae</taxon>
        <taxon>Lysobacter</taxon>
    </lineage>
</organism>
<evidence type="ECO:0000313" key="1">
    <source>
        <dbReference type="EMBL" id="MBF6023837.1"/>
    </source>
</evidence>
<comment type="caution">
    <text evidence="1">The sequence shown here is derived from an EMBL/GenBank/DDBJ whole genome shotgun (WGS) entry which is preliminary data.</text>
</comment>